<keyword evidence="6" id="KW-0472">Membrane</keyword>
<dbReference type="Proteomes" id="UP000009173">
    <property type="component" value="Chromosome"/>
</dbReference>
<evidence type="ECO:0000256" key="1">
    <source>
        <dbReference type="ARBA" id="ARBA00004370"/>
    </source>
</evidence>
<dbReference type="SMART" id="SM00304">
    <property type="entry name" value="HAMP"/>
    <property type="match status" value="2"/>
</dbReference>
<gene>
    <name evidence="9" type="ordered locus">Dvul_2786</name>
</gene>
<dbReference type="Pfam" id="PF12729">
    <property type="entry name" value="4HB_MCP_1"/>
    <property type="match status" value="1"/>
</dbReference>
<name>A0A0H3ABS7_NITV4</name>
<dbReference type="CDD" id="cd11386">
    <property type="entry name" value="MCP_signal"/>
    <property type="match status" value="1"/>
</dbReference>
<accession>A0A0H3ABS7</accession>
<evidence type="ECO:0000259" key="7">
    <source>
        <dbReference type="PROSITE" id="PS50111"/>
    </source>
</evidence>
<dbReference type="GO" id="GO:0007165">
    <property type="term" value="P:signal transduction"/>
    <property type="evidence" value="ECO:0007669"/>
    <property type="project" value="UniProtKB-KW"/>
</dbReference>
<protein>
    <submittedName>
        <fullName evidence="9">Methyl-accepting chemotaxis sensory transducer</fullName>
    </submittedName>
</protein>
<evidence type="ECO:0000256" key="6">
    <source>
        <dbReference type="SAM" id="Phobius"/>
    </source>
</evidence>
<dbReference type="SUPFAM" id="SSF58104">
    <property type="entry name" value="Methyl-accepting chemotaxis protein (MCP) signaling domain"/>
    <property type="match status" value="1"/>
</dbReference>
<dbReference type="SMR" id="A0A0H3ABS7"/>
<dbReference type="Gene3D" id="6.10.340.10">
    <property type="match status" value="1"/>
</dbReference>
<dbReference type="InterPro" id="IPR024478">
    <property type="entry name" value="HlyB_4HB_MCP"/>
</dbReference>
<comment type="similarity">
    <text evidence="3">Belongs to the methyl-accepting chemotaxis (MCP) protein family.</text>
</comment>
<evidence type="ECO:0000256" key="2">
    <source>
        <dbReference type="ARBA" id="ARBA00023224"/>
    </source>
</evidence>
<dbReference type="AlphaFoldDB" id="A0A0H3ABS7"/>
<sequence precursor="true">MFRRMTIGQRIMAGFCVALITLMGFGGMTLLAFSRIDTAAHSVGTIYLPSMTAIGDMQGNLARMRVRQLRYLAAEAPEALAEGERLIESSRKAIQKAMTAYENLPDISTDKERAAWDELTKSYDEYTRLSTKLMSLTRDGMYEAAHTFEKETLRPVYNAVATAADTVQTENAAAASSAMLACTTLVTQERRTGTILIAVAVLLCAAAASVTTRAISRPVRDLTATARAVAAGDYDHKTHNDHLYGGELQDLLQAVRAMVGTIMASMQDATEKSAEAAKEAEAAQHASEAADAARAEAEAQSRKLAQAVADLQTVMERLSSSSEELAAQVEQSSRGAEEQARRVAETATAIEEMNATVLEVARNAEDAAQHANQARKEAEQGADIVNEVVAAMSGTSAKAGELKEDMAGLEQQAMAIGRIMTVISDIADQTNLLALNAAIEAARAGEAGRGFAVVADEVRKLAEKTMHATHEVGAAIKGIQTGTELSIHAADDVVGRIGTLSHKVRASGEALNRIVAAVQAATGEVSGIATASSQQSAASDEIAHSVEDINRISSETAEAMRQSSIAVTELASQAQNLEGLISRMNAREA</sequence>
<dbReference type="FunFam" id="1.10.287.950:FF:000001">
    <property type="entry name" value="Methyl-accepting chemotaxis sensory transducer"/>
    <property type="match status" value="1"/>
</dbReference>
<dbReference type="HOGENOM" id="CLU_000445_107_27_7"/>
<feature type="transmembrane region" description="Helical" evidence="6">
    <location>
        <begin position="195"/>
        <end position="215"/>
    </location>
</feature>
<keyword evidence="6" id="KW-1133">Transmembrane helix</keyword>
<comment type="subcellular location">
    <subcellularLocation>
        <location evidence="1">Membrane</location>
    </subcellularLocation>
</comment>
<dbReference type="GO" id="GO:0016020">
    <property type="term" value="C:membrane"/>
    <property type="evidence" value="ECO:0007669"/>
    <property type="project" value="UniProtKB-SubCell"/>
</dbReference>
<dbReference type="GO" id="GO:0004888">
    <property type="term" value="F:transmembrane signaling receptor activity"/>
    <property type="evidence" value="ECO:0007669"/>
    <property type="project" value="InterPro"/>
</dbReference>
<dbReference type="InterPro" id="IPR004089">
    <property type="entry name" value="MCPsignal_dom"/>
</dbReference>
<evidence type="ECO:0000313" key="9">
    <source>
        <dbReference type="EMBL" id="ABM29797.1"/>
    </source>
</evidence>
<evidence type="ECO:0000313" key="10">
    <source>
        <dbReference type="Proteomes" id="UP000009173"/>
    </source>
</evidence>
<dbReference type="Pfam" id="PF00672">
    <property type="entry name" value="HAMP"/>
    <property type="match status" value="1"/>
</dbReference>
<dbReference type="PROSITE" id="PS50111">
    <property type="entry name" value="CHEMOTAXIS_TRANSDUC_2"/>
    <property type="match status" value="1"/>
</dbReference>
<dbReference type="SMART" id="SM00283">
    <property type="entry name" value="MA"/>
    <property type="match status" value="1"/>
</dbReference>
<dbReference type="EMBL" id="CP000527">
    <property type="protein sequence ID" value="ABM29797.1"/>
    <property type="molecule type" value="Genomic_DNA"/>
</dbReference>
<feature type="coiled-coil region" evidence="5">
    <location>
        <begin position="266"/>
        <end position="314"/>
    </location>
</feature>
<proteinExistence type="inferred from homology"/>
<keyword evidence="5" id="KW-0175">Coiled coil</keyword>
<dbReference type="KEGG" id="dvl:Dvul_2786"/>
<evidence type="ECO:0000256" key="3">
    <source>
        <dbReference type="ARBA" id="ARBA00029447"/>
    </source>
</evidence>
<dbReference type="GO" id="GO:0006935">
    <property type="term" value="P:chemotaxis"/>
    <property type="evidence" value="ECO:0007669"/>
    <property type="project" value="InterPro"/>
</dbReference>
<dbReference type="Gene3D" id="1.10.287.950">
    <property type="entry name" value="Methyl-accepting chemotaxis protein"/>
    <property type="match status" value="1"/>
</dbReference>
<dbReference type="Pfam" id="PF00015">
    <property type="entry name" value="MCPsignal"/>
    <property type="match status" value="1"/>
</dbReference>
<feature type="domain" description="HAMP" evidence="8">
    <location>
        <begin position="213"/>
        <end position="267"/>
    </location>
</feature>
<feature type="transmembrane region" description="Helical" evidence="6">
    <location>
        <begin position="12"/>
        <end position="33"/>
    </location>
</feature>
<dbReference type="PROSITE" id="PS50885">
    <property type="entry name" value="HAMP"/>
    <property type="match status" value="1"/>
</dbReference>
<keyword evidence="2 4" id="KW-0807">Transducer</keyword>
<dbReference type="SUPFAM" id="SSF158472">
    <property type="entry name" value="HAMP domain-like"/>
    <property type="match status" value="1"/>
</dbReference>
<dbReference type="InterPro" id="IPR004090">
    <property type="entry name" value="Chemotax_Me-accpt_rcpt"/>
</dbReference>
<dbReference type="PANTHER" id="PTHR32089:SF112">
    <property type="entry name" value="LYSOZYME-LIKE PROTEIN-RELATED"/>
    <property type="match status" value="1"/>
</dbReference>
<organism evidence="9 10">
    <name type="scientific">Nitratidesulfovibrio vulgaris (strain DP4)</name>
    <name type="common">Desulfovibrio vulgaris</name>
    <dbReference type="NCBI Taxonomy" id="391774"/>
    <lineage>
        <taxon>Bacteria</taxon>
        <taxon>Pseudomonadati</taxon>
        <taxon>Thermodesulfobacteriota</taxon>
        <taxon>Desulfovibrionia</taxon>
        <taxon>Desulfovibrionales</taxon>
        <taxon>Desulfovibrionaceae</taxon>
        <taxon>Nitratidesulfovibrio</taxon>
    </lineage>
</organism>
<evidence type="ECO:0000256" key="5">
    <source>
        <dbReference type="SAM" id="Coils"/>
    </source>
</evidence>
<evidence type="ECO:0000259" key="8">
    <source>
        <dbReference type="PROSITE" id="PS50885"/>
    </source>
</evidence>
<reference evidence="10" key="1">
    <citation type="journal article" date="2009" name="Environ. Microbiol.">
        <title>Contribution of mobile genetic elements to Desulfovibrio vulgaris genome plasticity.</title>
        <authorList>
            <person name="Walker C.B."/>
            <person name="Stolyar S."/>
            <person name="Chivian D."/>
            <person name="Pinel N."/>
            <person name="Gabster J.A."/>
            <person name="Dehal P.S."/>
            <person name="He Z."/>
            <person name="Yang Z.K."/>
            <person name="Yen H.C."/>
            <person name="Zhou J."/>
            <person name="Wall J.D."/>
            <person name="Hazen T.C."/>
            <person name="Arkin A.P."/>
            <person name="Stahl D.A."/>
        </authorList>
    </citation>
    <scope>NUCLEOTIDE SEQUENCE [LARGE SCALE GENOMIC DNA]</scope>
    <source>
        <strain evidence="10">DP4</strain>
    </source>
</reference>
<dbReference type="PANTHER" id="PTHR32089">
    <property type="entry name" value="METHYL-ACCEPTING CHEMOTAXIS PROTEIN MCPB"/>
    <property type="match status" value="1"/>
</dbReference>
<keyword evidence="6" id="KW-0812">Transmembrane</keyword>
<dbReference type="RefSeq" id="WP_010937493.1">
    <property type="nucleotide sequence ID" value="NC_008751.1"/>
</dbReference>
<dbReference type="PRINTS" id="PR00260">
    <property type="entry name" value="CHEMTRNSDUCR"/>
</dbReference>
<feature type="coiled-coil region" evidence="5">
    <location>
        <begin position="361"/>
        <end position="412"/>
    </location>
</feature>
<feature type="domain" description="Methyl-accepting transducer" evidence="7">
    <location>
        <begin position="314"/>
        <end position="550"/>
    </location>
</feature>
<evidence type="ECO:0000256" key="4">
    <source>
        <dbReference type="PROSITE-ProRule" id="PRU00284"/>
    </source>
</evidence>
<feature type="transmembrane region" description="Helical" evidence="6">
    <location>
        <begin position="39"/>
        <end position="57"/>
    </location>
</feature>
<dbReference type="InterPro" id="IPR003660">
    <property type="entry name" value="HAMP_dom"/>
</dbReference>